<keyword evidence="2" id="KW-0472">Membrane</keyword>
<feature type="region of interest" description="Disordered" evidence="1">
    <location>
        <begin position="147"/>
        <end position="189"/>
    </location>
</feature>
<proteinExistence type="predicted"/>
<evidence type="ECO:0000256" key="2">
    <source>
        <dbReference type="SAM" id="Phobius"/>
    </source>
</evidence>
<organism evidence="3">
    <name type="scientific">Marseillevirus sp</name>
    <dbReference type="NCBI Taxonomy" id="2809551"/>
    <lineage>
        <taxon>Viruses</taxon>
        <taxon>Varidnaviria</taxon>
        <taxon>Bamfordvirae</taxon>
        <taxon>Nucleocytoviricota</taxon>
        <taxon>Megaviricetes</taxon>
        <taxon>Pimascovirales</taxon>
        <taxon>Pimascovirales incertae sedis</taxon>
        <taxon>Marseilleviridae</taxon>
        <taxon>Marseillevirus</taxon>
    </lineage>
</organism>
<feature type="compositionally biased region" description="Acidic residues" evidence="1">
    <location>
        <begin position="157"/>
        <end position="183"/>
    </location>
</feature>
<feature type="region of interest" description="Disordered" evidence="1">
    <location>
        <begin position="354"/>
        <end position="388"/>
    </location>
</feature>
<dbReference type="InterPro" id="IPR043910">
    <property type="entry name" value="DUF5767"/>
</dbReference>
<feature type="compositionally biased region" description="Basic and acidic residues" evidence="1">
    <location>
        <begin position="68"/>
        <end position="81"/>
    </location>
</feature>
<keyword evidence="2" id="KW-1133">Transmembrane helix</keyword>
<feature type="compositionally biased region" description="Basic and acidic residues" evidence="1">
    <location>
        <begin position="92"/>
        <end position="102"/>
    </location>
</feature>
<evidence type="ECO:0000313" key="3">
    <source>
        <dbReference type="EMBL" id="WNL50334.1"/>
    </source>
</evidence>
<gene>
    <name evidence="3" type="ORF">MarDSR_295</name>
</gene>
<feature type="compositionally biased region" description="Acidic residues" evidence="1">
    <location>
        <begin position="111"/>
        <end position="127"/>
    </location>
</feature>
<dbReference type="Pfam" id="PF19071">
    <property type="entry name" value="DUF5767"/>
    <property type="match status" value="1"/>
</dbReference>
<feature type="region of interest" description="Disordered" evidence="1">
    <location>
        <begin position="50"/>
        <end position="134"/>
    </location>
</feature>
<evidence type="ECO:0000256" key="1">
    <source>
        <dbReference type="SAM" id="MobiDB-lite"/>
    </source>
</evidence>
<keyword evidence="2 3" id="KW-0812">Transmembrane</keyword>
<reference evidence="3" key="1">
    <citation type="submission" date="2023-07" db="EMBL/GenBank/DDBJ databases">
        <authorList>
            <person name="Xia Y."/>
        </authorList>
    </citation>
    <scope>NUCLEOTIDE SEQUENCE</scope>
    <source>
        <strain evidence="3">E</strain>
    </source>
</reference>
<protein>
    <submittedName>
        <fullName evidence="3">Transmembrane domain containing protein</fullName>
    </submittedName>
</protein>
<feature type="compositionally biased region" description="Basic and acidic residues" evidence="1">
    <location>
        <begin position="375"/>
        <end position="388"/>
    </location>
</feature>
<accession>A0AA96EPF6</accession>
<feature type="transmembrane region" description="Helical" evidence="2">
    <location>
        <begin position="248"/>
        <end position="266"/>
    </location>
</feature>
<name>A0AA96EPF6_9VIRU</name>
<dbReference type="EMBL" id="OR343189">
    <property type="protein sequence ID" value="WNL50334.1"/>
    <property type="molecule type" value="Genomic_DNA"/>
</dbReference>
<sequence>MAEEAKTPEKKYSVIVNCVPRTTPLVSKKPDFGDLGNLYLDMIEVKEKLRPGLPLNPPVQKAVPKDPPPQKEKKEEPKELPQEIPSTPPPPQEKKEEKKEPDVQPGLVFLDVEDEDADDEELEELLEDPPVVVPPDAVPLAAAAAVPTAIQSPPTENFEEEEESDSESEEEPEQVVDEDDNLTEEQKEEKEKDELLWKFKILKKKHPQHLDTIPDFDEHSDIVTMRRKYQMTVKELHMESKLFEYRKFVFFGGCIFEGLCTNILGIDFKGFSEVQDIHGYDALLVELGEKSYTNFTSYLPVEIRLIIAFTVNVAIFYIFKTMSVRVTSEELFTMISQVGGEKIADFFRNATGKETKKKETAATPAKKRMRGPTIRAEDVQKMSIGKED</sequence>
<feature type="transmembrane region" description="Helical" evidence="2">
    <location>
        <begin position="301"/>
        <end position="319"/>
    </location>
</feature>